<keyword evidence="2" id="KW-0813">Transport</keyword>
<feature type="transmembrane region" description="Helical" evidence="7">
    <location>
        <begin position="172"/>
        <end position="191"/>
    </location>
</feature>
<evidence type="ECO:0000256" key="5">
    <source>
        <dbReference type="ARBA" id="ARBA00022989"/>
    </source>
</evidence>
<dbReference type="Proteomes" id="UP000018419">
    <property type="component" value="Unassembled WGS sequence"/>
</dbReference>
<feature type="transmembrane region" description="Helical" evidence="7">
    <location>
        <begin position="416"/>
        <end position="437"/>
    </location>
</feature>
<feature type="transmembrane region" description="Helical" evidence="7">
    <location>
        <begin position="386"/>
        <end position="410"/>
    </location>
</feature>
<name>A0ABP2GJT3_ACIRA</name>
<dbReference type="PANTHER" id="PTHR43045:SF1">
    <property type="entry name" value="SHIKIMATE TRANSPORTER"/>
    <property type="match status" value="1"/>
</dbReference>
<feature type="transmembrane region" description="Helical" evidence="7">
    <location>
        <begin position="121"/>
        <end position="138"/>
    </location>
</feature>
<keyword evidence="10" id="KW-1185">Reference proteome</keyword>
<feature type="transmembrane region" description="Helical" evidence="7">
    <location>
        <begin position="253"/>
        <end position="273"/>
    </location>
</feature>
<dbReference type="InterPro" id="IPR036259">
    <property type="entry name" value="MFS_trans_sf"/>
</dbReference>
<dbReference type="InterPro" id="IPR011701">
    <property type="entry name" value="MFS"/>
</dbReference>
<dbReference type="CDD" id="cd17369">
    <property type="entry name" value="MFS_ShiA_like"/>
    <property type="match status" value="1"/>
</dbReference>
<evidence type="ECO:0000256" key="1">
    <source>
        <dbReference type="ARBA" id="ARBA00004651"/>
    </source>
</evidence>
<comment type="subcellular location">
    <subcellularLocation>
        <location evidence="1">Cell membrane</location>
        <topology evidence="1">Multi-pass membrane protein</topology>
    </subcellularLocation>
</comment>
<organism evidence="9 10">
    <name type="scientific">Acinetobacter radioresistens SK82</name>
    <dbReference type="NCBI Taxonomy" id="596318"/>
    <lineage>
        <taxon>Bacteria</taxon>
        <taxon>Pseudomonadati</taxon>
        <taxon>Pseudomonadota</taxon>
        <taxon>Gammaproteobacteria</taxon>
        <taxon>Moraxellales</taxon>
        <taxon>Moraxellaceae</taxon>
        <taxon>Acinetobacter</taxon>
    </lineage>
</organism>
<sequence>MDQIKSVALTDVSAIPQQVHTQADKKVAYATIIGTTIEWYDYFIYAAVAGLVFNQLFFAPAGPVVANLLVFASIGISFLFRPLGAFIAGHYGDKLGRRAMLVITLILMGGATALIGLLPTYASIGIAAPIILIILRILQGISAGGEWGGAVLMAVEHAPENKRGRFGSFPQLGIPFGLLLASLVLVIMTAWVSPGDAFVEWGWRIPFLLSLLLLLIGHWIRRSIGESPVFEEIKQRKSANPHPIKTLFKHHKLSVLLAALLCAGTTALGYMTTGGFIQNYTTNPAGPIALERSTILTLVTLSAIVWAAFTWISASLSDRFGRKKMYILGALLQLGAAFVVFPLVDTATYSGIAIALFLLSMGVGFTHGINAIVYTELFPASIRFSGISITYALGSIIGGAFAPLIAAWLISVSNSTTLVTVYLMMMASFALIAICLLKDRTGMPLGADHEAEQNQSPFIWHK</sequence>
<comment type="caution">
    <text evidence="9">The sequence shown here is derived from an EMBL/GenBank/DDBJ whole genome shotgun (WGS) entry which is preliminary data.</text>
</comment>
<protein>
    <submittedName>
        <fullName evidence="9">Transporter, major facilitator family protein</fullName>
    </submittedName>
</protein>
<feature type="transmembrane region" description="Helical" evidence="7">
    <location>
        <begin position="203"/>
        <end position="220"/>
    </location>
</feature>
<dbReference type="Gene3D" id="1.20.1250.20">
    <property type="entry name" value="MFS general substrate transporter like domains"/>
    <property type="match status" value="1"/>
</dbReference>
<proteinExistence type="predicted"/>
<feature type="transmembrane region" description="Helical" evidence="7">
    <location>
        <begin position="350"/>
        <end position="374"/>
    </location>
</feature>
<evidence type="ECO:0000256" key="2">
    <source>
        <dbReference type="ARBA" id="ARBA00022448"/>
    </source>
</evidence>
<dbReference type="InterPro" id="IPR020846">
    <property type="entry name" value="MFS_dom"/>
</dbReference>
<evidence type="ECO:0000313" key="9">
    <source>
        <dbReference type="EMBL" id="EET81998.1"/>
    </source>
</evidence>
<keyword evidence="4 7" id="KW-0812">Transmembrane</keyword>
<dbReference type="PROSITE" id="PS50850">
    <property type="entry name" value="MFS"/>
    <property type="match status" value="1"/>
</dbReference>
<feature type="domain" description="Major facilitator superfamily (MFS) profile" evidence="8">
    <location>
        <begin position="27"/>
        <end position="442"/>
    </location>
</feature>
<gene>
    <name evidence="9" type="ORF">ACIRA0001_2756</name>
</gene>
<evidence type="ECO:0000259" key="8">
    <source>
        <dbReference type="PROSITE" id="PS50850"/>
    </source>
</evidence>
<evidence type="ECO:0000256" key="4">
    <source>
        <dbReference type="ARBA" id="ARBA00022692"/>
    </source>
</evidence>
<feature type="transmembrane region" description="Helical" evidence="7">
    <location>
        <begin position="64"/>
        <end position="87"/>
    </location>
</feature>
<keyword evidence="3" id="KW-1003">Cell membrane</keyword>
<dbReference type="EMBL" id="ACVR01000060">
    <property type="protein sequence ID" value="EET81998.1"/>
    <property type="molecule type" value="Genomic_DNA"/>
</dbReference>
<dbReference type="PANTHER" id="PTHR43045">
    <property type="entry name" value="SHIKIMATE TRANSPORTER"/>
    <property type="match status" value="1"/>
</dbReference>
<feature type="transmembrane region" description="Helical" evidence="7">
    <location>
        <begin position="99"/>
        <end position="115"/>
    </location>
</feature>
<evidence type="ECO:0000256" key="7">
    <source>
        <dbReference type="SAM" id="Phobius"/>
    </source>
</evidence>
<evidence type="ECO:0000313" key="10">
    <source>
        <dbReference type="Proteomes" id="UP000018419"/>
    </source>
</evidence>
<keyword evidence="5 7" id="KW-1133">Transmembrane helix</keyword>
<evidence type="ECO:0000256" key="3">
    <source>
        <dbReference type="ARBA" id="ARBA00022475"/>
    </source>
</evidence>
<reference evidence="9 10" key="1">
    <citation type="submission" date="2009-07" db="EMBL/GenBank/DDBJ databases">
        <authorList>
            <person name="Madupu R."/>
            <person name="Durkin A.S."/>
            <person name="Torralba M."/>
            <person name="Methe B."/>
            <person name="Sutton G.G."/>
            <person name="Strausberg R.L."/>
            <person name="Nelson K.E."/>
        </authorList>
    </citation>
    <scope>NUCLEOTIDE SEQUENCE [LARGE SCALE GENOMIC DNA]</scope>
    <source>
        <strain evidence="9 10">SK82</strain>
    </source>
</reference>
<feature type="transmembrane region" description="Helical" evidence="7">
    <location>
        <begin position="293"/>
        <end position="314"/>
    </location>
</feature>
<feature type="transmembrane region" description="Helical" evidence="7">
    <location>
        <begin position="326"/>
        <end position="344"/>
    </location>
</feature>
<dbReference type="RefSeq" id="WP_005019035.1">
    <property type="nucleotide sequence ID" value="NZ_ACVR01000060.1"/>
</dbReference>
<evidence type="ECO:0000256" key="6">
    <source>
        <dbReference type="ARBA" id="ARBA00023136"/>
    </source>
</evidence>
<accession>A0ABP2GJT3</accession>
<dbReference type="SUPFAM" id="SSF103473">
    <property type="entry name" value="MFS general substrate transporter"/>
    <property type="match status" value="1"/>
</dbReference>
<dbReference type="Pfam" id="PF07690">
    <property type="entry name" value="MFS_1"/>
    <property type="match status" value="1"/>
</dbReference>
<keyword evidence="6 7" id="KW-0472">Membrane</keyword>